<dbReference type="Pfam" id="PF00156">
    <property type="entry name" value="Pribosyltran"/>
    <property type="match status" value="1"/>
</dbReference>
<keyword evidence="9" id="KW-1185">Reference proteome</keyword>
<reference evidence="8 9" key="1">
    <citation type="journal article" date="2019" name="Int. J. Syst. Evol. Microbiol.">
        <title>The Global Catalogue of Microorganisms (GCM) 10K type strain sequencing project: providing services to taxonomists for standard genome sequencing and annotation.</title>
        <authorList>
            <consortium name="The Broad Institute Genomics Platform"/>
            <consortium name="The Broad Institute Genome Sequencing Center for Infectious Disease"/>
            <person name="Wu L."/>
            <person name="Ma J."/>
        </authorList>
    </citation>
    <scope>NUCLEOTIDE SEQUENCE [LARGE SCALE GENOMIC DNA]</scope>
    <source>
        <strain evidence="8 9">JCM 10671</strain>
    </source>
</reference>
<feature type="binding site" evidence="6">
    <location>
        <position position="99"/>
    </location>
    <ligand>
        <name>5-phospho-alpha-D-ribose 1-diphosphate</name>
        <dbReference type="ChEBI" id="CHEBI:58017"/>
        <note>ligand shared between dimeric partners</note>
    </ligand>
</feature>
<dbReference type="Proteomes" id="UP001500957">
    <property type="component" value="Unassembled WGS sequence"/>
</dbReference>
<dbReference type="SUPFAM" id="SSF53271">
    <property type="entry name" value="PRTase-like"/>
    <property type="match status" value="1"/>
</dbReference>
<organism evidence="8 9">
    <name type="scientific">Sporichthya brevicatena</name>
    <dbReference type="NCBI Taxonomy" id="171442"/>
    <lineage>
        <taxon>Bacteria</taxon>
        <taxon>Bacillati</taxon>
        <taxon>Actinomycetota</taxon>
        <taxon>Actinomycetes</taxon>
        <taxon>Sporichthyales</taxon>
        <taxon>Sporichthyaceae</taxon>
        <taxon>Sporichthya</taxon>
    </lineage>
</organism>
<sequence>MSDLRERTIDIVKTYGLVHREEPFRLASGELSHDYMNGKKALAAGDRLKTACEAIVEMVAEQGVEFDAVGGLTLGADCYAYGIAMLTGKEWFVVRKQQKDHGAQKRVEGAELGPGVRVLLVDDVVTTAGSILQSLDVVQELGAEVVLAVTLVDRGDVGRIKFADRGIPYSPLLTYADLGIRPVGGAASA</sequence>
<feature type="binding site" evidence="6">
    <location>
        <position position="95"/>
    </location>
    <ligand>
        <name>5-phospho-alpha-D-ribose 1-diphosphate</name>
        <dbReference type="ChEBI" id="CHEBI:58017"/>
        <note>ligand shared between dimeric partners</note>
    </ligand>
</feature>
<keyword evidence="5 6" id="KW-0665">Pyrimidine biosynthesis</keyword>
<dbReference type="EMBL" id="BAAAHE010000011">
    <property type="protein sequence ID" value="GAA0614469.1"/>
    <property type="molecule type" value="Genomic_DNA"/>
</dbReference>
<keyword evidence="3 6" id="KW-0328">Glycosyltransferase</keyword>
<feature type="binding site" evidence="6">
    <location>
        <position position="101"/>
    </location>
    <ligand>
        <name>5-phospho-alpha-D-ribose 1-diphosphate</name>
        <dbReference type="ChEBI" id="CHEBI:58017"/>
        <note>ligand shared between dimeric partners</note>
    </ligand>
</feature>
<evidence type="ECO:0000313" key="9">
    <source>
        <dbReference type="Proteomes" id="UP001500957"/>
    </source>
</evidence>
<evidence type="ECO:0000256" key="2">
    <source>
        <dbReference type="ARBA" id="ARBA00011971"/>
    </source>
</evidence>
<dbReference type="PANTHER" id="PTHR19278">
    <property type="entry name" value="OROTATE PHOSPHORIBOSYLTRANSFERASE"/>
    <property type="match status" value="1"/>
</dbReference>
<comment type="similarity">
    <text evidence="6">Belongs to the purine/pyrimidine phosphoribosyltransferase family. PyrE subfamily.</text>
</comment>
<comment type="caution">
    <text evidence="6">Lacks conserved residue(s) required for the propagation of feature annotation.</text>
</comment>
<evidence type="ECO:0000256" key="4">
    <source>
        <dbReference type="ARBA" id="ARBA00022679"/>
    </source>
</evidence>
<evidence type="ECO:0000313" key="8">
    <source>
        <dbReference type="EMBL" id="GAA0614469.1"/>
    </source>
</evidence>
<comment type="catalytic activity">
    <reaction evidence="6">
        <text>orotidine 5'-phosphate + diphosphate = orotate + 5-phospho-alpha-D-ribose 1-diphosphate</text>
        <dbReference type="Rhea" id="RHEA:10380"/>
        <dbReference type="ChEBI" id="CHEBI:30839"/>
        <dbReference type="ChEBI" id="CHEBI:33019"/>
        <dbReference type="ChEBI" id="CHEBI:57538"/>
        <dbReference type="ChEBI" id="CHEBI:58017"/>
        <dbReference type="EC" id="2.4.2.10"/>
    </reaction>
</comment>
<dbReference type="InterPro" id="IPR000836">
    <property type="entry name" value="PRTase_dom"/>
</dbReference>
<dbReference type="EC" id="2.4.2.10" evidence="2 6"/>
<evidence type="ECO:0000256" key="5">
    <source>
        <dbReference type="ARBA" id="ARBA00022975"/>
    </source>
</evidence>
<name>A0ABN1GN46_9ACTN</name>
<feature type="domain" description="Phosphoribosyltransferase" evidence="7">
    <location>
        <begin position="92"/>
        <end position="155"/>
    </location>
</feature>
<comment type="caution">
    <text evidence="8">The sequence shown here is derived from an EMBL/GenBank/DDBJ whole genome shotgun (WGS) entry which is preliminary data.</text>
</comment>
<evidence type="ECO:0000256" key="6">
    <source>
        <dbReference type="HAMAP-Rule" id="MF_01208"/>
    </source>
</evidence>
<feature type="binding site" description="in other chain" evidence="6">
    <location>
        <position position="96"/>
    </location>
    <ligand>
        <name>5-phospho-alpha-D-ribose 1-diphosphate</name>
        <dbReference type="ChEBI" id="CHEBI:58017"/>
        <note>ligand shared between dimeric partners</note>
    </ligand>
</feature>
<protein>
    <recommendedName>
        <fullName evidence="2 6">Orotate phosphoribosyltransferase</fullName>
        <shortName evidence="6">OPRT</shortName>
        <shortName evidence="6">OPRTase</shortName>
        <ecNumber evidence="2 6">2.4.2.10</ecNumber>
    </recommendedName>
</protein>
<comment type="cofactor">
    <cofactor evidence="6">
        <name>Mg(2+)</name>
        <dbReference type="ChEBI" id="CHEBI:18420"/>
    </cofactor>
</comment>
<dbReference type="HAMAP" id="MF_01208">
    <property type="entry name" value="PyrE"/>
    <property type="match status" value="1"/>
</dbReference>
<comment type="function">
    <text evidence="6">Catalyzes the transfer of a ribosyl phosphate group from 5-phosphoribose 1-diphosphate to orotate, leading to the formation of orotidine monophosphate (OMP).</text>
</comment>
<keyword evidence="6" id="KW-0460">Magnesium</keyword>
<feature type="binding site" evidence="6">
    <location>
        <position position="154"/>
    </location>
    <ligand>
        <name>orotate</name>
        <dbReference type="ChEBI" id="CHEBI:30839"/>
    </ligand>
</feature>
<accession>A0ABN1GN46</accession>
<dbReference type="Gene3D" id="3.40.50.2020">
    <property type="match status" value="1"/>
</dbReference>
<evidence type="ECO:0000259" key="7">
    <source>
        <dbReference type="Pfam" id="PF00156"/>
    </source>
</evidence>
<dbReference type="GO" id="GO:0016757">
    <property type="term" value="F:glycosyltransferase activity"/>
    <property type="evidence" value="ECO:0007669"/>
    <property type="project" value="UniProtKB-KW"/>
</dbReference>
<gene>
    <name evidence="6" type="primary">pyrE</name>
    <name evidence="8" type="ORF">GCM10009547_15390</name>
</gene>
<feature type="binding site" description="in other chain" evidence="6">
    <location>
        <begin position="122"/>
        <end position="130"/>
    </location>
    <ligand>
        <name>5-phospho-alpha-D-ribose 1-diphosphate</name>
        <dbReference type="ChEBI" id="CHEBI:58017"/>
        <note>ligand shared between dimeric partners</note>
    </ligand>
</feature>
<proteinExistence type="inferred from homology"/>
<evidence type="ECO:0000256" key="3">
    <source>
        <dbReference type="ARBA" id="ARBA00022676"/>
    </source>
</evidence>
<dbReference type="RefSeq" id="WP_344603296.1">
    <property type="nucleotide sequence ID" value="NZ_BAAAHE010000011.1"/>
</dbReference>
<keyword evidence="4 6" id="KW-0808">Transferase</keyword>
<dbReference type="PANTHER" id="PTHR19278:SF9">
    <property type="entry name" value="URIDINE 5'-MONOPHOSPHATE SYNTHASE"/>
    <property type="match status" value="1"/>
</dbReference>
<dbReference type="InterPro" id="IPR023031">
    <property type="entry name" value="OPRT"/>
</dbReference>
<comment type="subunit">
    <text evidence="6">Homodimer.</text>
</comment>
<evidence type="ECO:0000256" key="1">
    <source>
        <dbReference type="ARBA" id="ARBA00004889"/>
    </source>
</evidence>
<dbReference type="InterPro" id="IPR029057">
    <property type="entry name" value="PRTase-like"/>
</dbReference>
<comment type="pathway">
    <text evidence="1 6">Pyrimidine metabolism; UMP biosynthesis via de novo pathway; UMP from orotate: step 1/2.</text>
</comment>
<feature type="binding site" evidence="6">
    <location>
        <position position="126"/>
    </location>
    <ligand>
        <name>orotate</name>
        <dbReference type="ChEBI" id="CHEBI:30839"/>
    </ligand>
</feature>
<dbReference type="CDD" id="cd06223">
    <property type="entry name" value="PRTases_typeI"/>
    <property type="match status" value="1"/>
</dbReference>